<name>A0A0L0CPH3_LUCCU</name>
<reference evidence="2 3" key="1">
    <citation type="journal article" date="2015" name="Nat. Commun.">
        <title>Lucilia cuprina genome unlocks parasitic fly biology to underpin future interventions.</title>
        <authorList>
            <person name="Anstead C.A."/>
            <person name="Korhonen P.K."/>
            <person name="Young N.D."/>
            <person name="Hall R.S."/>
            <person name="Jex A.R."/>
            <person name="Murali S.C."/>
            <person name="Hughes D.S."/>
            <person name="Lee S.F."/>
            <person name="Perry T."/>
            <person name="Stroehlein A.J."/>
            <person name="Ansell B.R."/>
            <person name="Breugelmans B."/>
            <person name="Hofmann A."/>
            <person name="Qu J."/>
            <person name="Dugan S."/>
            <person name="Lee S.L."/>
            <person name="Chao H."/>
            <person name="Dinh H."/>
            <person name="Han Y."/>
            <person name="Doddapaneni H.V."/>
            <person name="Worley K.C."/>
            <person name="Muzny D.M."/>
            <person name="Ioannidis P."/>
            <person name="Waterhouse R.M."/>
            <person name="Zdobnov E.M."/>
            <person name="James P.J."/>
            <person name="Bagnall N.H."/>
            <person name="Kotze A.C."/>
            <person name="Gibbs R.A."/>
            <person name="Richards S."/>
            <person name="Batterham P."/>
            <person name="Gasser R.B."/>
        </authorList>
    </citation>
    <scope>NUCLEOTIDE SEQUENCE [LARGE SCALE GENOMIC DNA]</scope>
    <source>
        <strain evidence="2 3">LS</strain>
        <tissue evidence="2">Full body</tissue>
    </source>
</reference>
<dbReference type="Proteomes" id="UP000037069">
    <property type="component" value="Unassembled WGS sequence"/>
</dbReference>
<feature type="compositionally biased region" description="Basic residues" evidence="1">
    <location>
        <begin position="59"/>
        <end position="68"/>
    </location>
</feature>
<feature type="compositionally biased region" description="Basic and acidic residues" evidence="1">
    <location>
        <begin position="40"/>
        <end position="53"/>
    </location>
</feature>
<sequence>MSLKAYSGGTVHSSKEDYVPNFNKLSSTLRPVACTQALHGHTDKQADGQRDIAKSTQKAQKHDKIKKNTKQESLFDRNNLHGKSNEEGMRAFNEHHTLATLSSNTPLFNGKSRRTVDVKELSEQIHGIQKSSKSTSTSEVRKSTKGAILFNFMFLSSIL</sequence>
<dbReference type="AlphaFoldDB" id="A0A0L0CPH3"/>
<protein>
    <submittedName>
        <fullName evidence="2">Uncharacterized protein</fullName>
    </submittedName>
</protein>
<keyword evidence="3" id="KW-1185">Reference proteome</keyword>
<comment type="caution">
    <text evidence="2">The sequence shown here is derived from an EMBL/GenBank/DDBJ whole genome shotgun (WGS) entry which is preliminary data.</text>
</comment>
<accession>A0A0L0CPH3</accession>
<dbReference type="EMBL" id="JRES01000086">
    <property type="protein sequence ID" value="KNC34250.1"/>
    <property type="molecule type" value="Genomic_DNA"/>
</dbReference>
<gene>
    <name evidence="2" type="ORF">FF38_13134</name>
</gene>
<organism evidence="2 3">
    <name type="scientific">Lucilia cuprina</name>
    <name type="common">Green bottle fly</name>
    <name type="synonym">Australian sheep blowfly</name>
    <dbReference type="NCBI Taxonomy" id="7375"/>
    <lineage>
        <taxon>Eukaryota</taxon>
        <taxon>Metazoa</taxon>
        <taxon>Ecdysozoa</taxon>
        <taxon>Arthropoda</taxon>
        <taxon>Hexapoda</taxon>
        <taxon>Insecta</taxon>
        <taxon>Pterygota</taxon>
        <taxon>Neoptera</taxon>
        <taxon>Endopterygota</taxon>
        <taxon>Diptera</taxon>
        <taxon>Brachycera</taxon>
        <taxon>Muscomorpha</taxon>
        <taxon>Oestroidea</taxon>
        <taxon>Calliphoridae</taxon>
        <taxon>Luciliinae</taxon>
        <taxon>Lucilia</taxon>
    </lineage>
</organism>
<feature type="compositionally biased region" description="Basic and acidic residues" evidence="1">
    <location>
        <begin position="69"/>
        <end position="85"/>
    </location>
</feature>
<evidence type="ECO:0000256" key="1">
    <source>
        <dbReference type="SAM" id="MobiDB-lite"/>
    </source>
</evidence>
<proteinExistence type="predicted"/>
<evidence type="ECO:0000313" key="2">
    <source>
        <dbReference type="EMBL" id="KNC34250.1"/>
    </source>
</evidence>
<evidence type="ECO:0000313" key="3">
    <source>
        <dbReference type="Proteomes" id="UP000037069"/>
    </source>
</evidence>
<feature type="region of interest" description="Disordered" evidence="1">
    <location>
        <begin position="40"/>
        <end position="85"/>
    </location>
</feature>